<accession>A0A1Q9CV54</accession>
<dbReference type="Proteomes" id="UP000186817">
    <property type="component" value="Unassembled WGS sequence"/>
</dbReference>
<comment type="caution">
    <text evidence="2">The sequence shown here is derived from an EMBL/GenBank/DDBJ whole genome shotgun (WGS) entry which is preliminary data.</text>
</comment>
<protein>
    <submittedName>
        <fullName evidence="2">Uncharacterized protein</fullName>
    </submittedName>
</protein>
<keyword evidence="1" id="KW-0472">Membrane</keyword>
<sequence>MVSLAEPGLDVLADTFIEFFEAGIARPRMLDGLGITGLLIWPDALRPELKLREVATVTQGTVRLRAGIWSAFQSWLAKEVGRDTWASLEQHTDLLVEILQVYGQYLYDAGRSIQEFRQLLAHCQDLVPRARPSFKAAWNLLSKWEKLEPTVHRTPMPEPILWAMVALAVSWGWLSWACSAMMCFLGCCRIGEVLKATRAELLTPRDLMQCNLGCLYGYCPDAMLGAEMMPTRMVKDGNFMLTAPLELNPAPASGDYVRSLACLSSAPSVHSLASLELPLLMHGASRTGLLLAVSSQGILDMLSLALDLAVMGALVTARSFAHPGATALAMTFLQPDVFLLLQGMYCLESAFFVPGCSRSGPCMLASDSLQLEVSLLLRRIAHAGPVLLVLSSVSSGVFLLLRSFVRLEMASSMTGVT</sequence>
<organism evidence="2 3">
    <name type="scientific">Symbiodinium microadriaticum</name>
    <name type="common">Dinoflagellate</name>
    <name type="synonym">Zooxanthella microadriatica</name>
    <dbReference type="NCBI Taxonomy" id="2951"/>
    <lineage>
        <taxon>Eukaryota</taxon>
        <taxon>Sar</taxon>
        <taxon>Alveolata</taxon>
        <taxon>Dinophyceae</taxon>
        <taxon>Suessiales</taxon>
        <taxon>Symbiodiniaceae</taxon>
        <taxon>Symbiodinium</taxon>
    </lineage>
</organism>
<feature type="transmembrane region" description="Helical" evidence="1">
    <location>
        <begin position="380"/>
        <end position="401"/>
    </location>
</feature>
<dbReference type="EMBL" id="LSRX01000900">
    <property type="protein sequence ID" value="OLP86775.1"/>
    <property type="molecule type" value="Genomic_DNA"/>
</dbReference>
<keyword evidence="1" id="KW-0812">Transmembrane</keyword>
<gene>
    <name evidence="2" type="ORF">AK812_SmicGene32096</name>
</gene>
<name>A0A1Q9CV54_SYMMI</name>
<keyword evidence="1" id="KW-1133">Transmembrane helix</keyword>
<evidence type="ECO:0000313" key="2">
    <source>
        <dbReference type="EMBL" id="OLP86775.1"/>
    </source>
</evidence>
<dbReference type="OrthoDB" id="10300739at2759"/>
<keyword evidence="3" id="KW-1185">Reference proteome</keyword>
<dbReference type="AlphaFoldDB" id="A0A1Q9CV54"/>
<proteinExistence type="predicted"/>
<evidence type="ECO:0000313" key="3">
    <source>
        <dbReference type="Proteomes" id="UP000186817"/>
    </source>
</evidence>
<reference evidence="2 3" key="1">
    <citation type="submission" date="2016-02" db="EMBL/GenBank/DDBJ databases">
        <title>Genome analysis of coral dinoflagellate symbionts highlights evolutionary adaptations to a symbiotic lifestyle.</title>
        <authorList>
            <person name="Aranda M."/>
            <person name="Li Y."/>
            <person name="Liew Y.J."/>
            <person name="Baumgarten S."/>
            <person name="Simakov O."/>
            <person name="Wilson M."/>
            <person name="Piel J."/>
            <person name="Ashoor H."/>
            <person name="Bougouffa S."/>
            <person name="Bajic V.B."/>
            <person name="Ryu T."/>
            <person name="Ravasi T."/>
            <person name="Bayer T."/>
            <person name="Micklem G."/>
            <person name="Kim H."/>
            <person name="Bhak J."/>
            <person name="Lajeunesse T.C."/>
            <person name="Voolstra C.R."/>
        </authorList>
    </citation>
    <scope>NUCLEOTIDE SEQUENCE [LARGE SCALE GENOMIC DNA]</scope>
    <source>
        <strain evidence="2 3">CCMP2467</strain>
    </source>
</reference>
<evidence type="ECO:0000256" key="1">
    <source>
        <dbReference type="SAM" id="Phobius"/>
    </source>
</evidence>